<reference evidence="2" key="3">
    <citation type="submission" date="2025-09" db="UniProtKB">
        <authorList>
            <consortium name="Ensembl"/>
        </authorList>
    </citation>
    <scope>IDENTIFICATION</scope>
</reference>
<dbReference type="Proteomes" id="UP000008225">
    <property type="component" value="Chromosome Y"/>
</dbReference>
<evidence type="ECO:0000313" key="3">
    <source>
        <dbReference type="Proteomes" id="UP000008225"/>
    </source>
</evidence>
<accession>A0A8I3WID4</accession>
<feature type="region of interest" description="Disordered" evidence="1">
    <location>
        <begin position="78"/>
        <end position="97"/>
    </location>
</feature>
<dbReference type="AlphaFoldDB" id="A0A8I3WID4"/>
<keyword evidence="3" id="KW-1185">Reference proteome</keyword>
<dbReference type="Ensembl" id="ENSCJAT00000144625.1">
    <property type="protein sequence ID" value="ENSCJAP00000093943.1"/>
    <property type="gene ID" value="ENSCJAG00000078245.1"/>
</dbReference>
<proteinExistence type="predicted"/>
<protein>
    <submittedName>
        <fullName evidence="2">Uncharacterized protein</fullName>
    </submittedName>
</protein>
<sequence>MFIAALFTIAKTWNQPKCLLMIWSGIMWHMYTMEYYAAMKINEFVFFVGTWMILKNILSKLTRTENEIRHILTHRSYSPPDDQIIITPEGGSQTPLH</sequence>
<evidence type="ECO:0000256" key="1">
    <source>
        <dbReference type="SAM" id="MobiDB-lite"/>
    </source>
</evidence>
<organism evidence="2 3">
    <name type="scientific">Callithrix jacchus</name>
    <name type="common">White-tufted-ear marmoset</name>
    <name type="synonym">Simia Jacchus</name>
    <dbReference type="NCBI Taxonomy" id="9483"/>
    <lineage>
        <taxon>Eukaryota</taxon>
        <taxon>Metazoa</taxon>
        <taxon>Chordata</taxon>
        <taxon>Craniata</taxon>
        <taxon>Vertebrata</taxon>
        <taxon>Euteleostomi</taxon>
        <taxon>Mammalia</taxon>
        <taxon>Eutheria</taxon>
        <taxon>Euarchontoglires</taxon>
        <taxon>Primates</taxon>
        <taxon>Haplorrhini</taxon>
        <taxon>Platyrrhini</taxon>
        <taxon>Cebidae</taxon>
        <taxon>Callitrichinae</taxon>
        <taxon>Callithrix</taxon>
        <taxon>Callithrix</taxon>
    </lineage>
</organism>
<reference evidence="2" key="2">
    <citation type="submission" date="2025-08" db="UniProtKB">
        <authorList>
            <consortium name="Ensembl"/>
        </authorList>
    </citation>
    <scope>IDENTIFICATION</scope>
</reference>
<dbReference type="GeneTree" id="ENSGT01050000245479"/>
<name>A0A8I3WID4_CALJA</name>
<evidence type="ECO:0000313" key="2">
    <source>
        <dbReference type="Ensembl" id="ENSCJAP00000093943.1"/>
    </source>
</evidence>
<reference evidence="2 3" key="1">
    <citation type="submission" date="2009-03" db="EMBL/GenBank/DDBJ databases">
        <authorList>
            <person name="Warren W."/>
            <person name="Ye L."/>
            <person name="Minx P."/>
            <person name="Worley K."/>
            <person name="Gibbs R."/>
            <person name="Wilson R.K."/>
        </authorList>
    </citation>
    <scope>NUCLEOTIDE SEQUENCE [LARGE SCALE GENOMIC DNA]</scope>
</reference>